<evidence type="ECO:0000313" key="1">
    <source>
        <dbReference type="EMBL" id="PLW50478.1"/>
    </source>
</evidence>
<dbReference type="EMBL" id="PGCI01000010">
    <property type="protein sequence ID" value="PLW50478.1"/>
    <property type="molecule type" value="Genomic_DNA"/>
</dbReference>
<organism evidence="1 2">
    <name type="scientific">Puccinia coronata f. sp. avenae</name>
    <dbReference type="NCBI Taxonomy" id="200324"/>
    <lineage>
        <taxon>Eukaryota</taxon>
        <taxon>Fungi</taxon>
        <taxon>Dikarya</taxon>
        <taxon>Basidiomycota</taxon>
        <taxon>Pucciniomycotina</taxon>
        <taxon>Pucciniomycetes</taxon>
        <taxon>Pucciniales</taxon>
        <taxon>Pucciniaceae</taxon>
        <taxon>Puccinia</taxon>
    </lineage>
</organism>
<comment type="caution">
    <text evidence="1">The sequence shown here is derived from an EMBL/GenBank/DDBJ whole genome shotgun (WGS) entry which is preliminary data.</text>
</comment>
<accession>A0A2N5VKD8</accession>
<proteinExistence type="predicted"/>
<dbReference type="Proteomes" id="UP000235392">
    <property type="component" value="Unassembled WGS sequence"/>
</dbReference>
<evidence type="ECO:0000313" key="2">
    <source>
        <dbReference type="Proteomes" id="UP000235392"/>
    </source>
</evidence>
<reference evidence="1 2" key="1">
    <citation type="submission" date="2017-11" db="EMBL/GenBank/DDBJ databases">
        <title>De novo assembly and phasing of dikaryotic genomes from two isolates of Puccinia coronata f. sp. avenae, the causal agent of oat crown rust.</title>
        <authorList>
            <person name="Miller M.E."/>
            <person name="Zhang Y."/>
            <person name="Omidvar V."/>
            <person name="Sperschneider J."/>
            <person name="Schwessinger B."/>
            <person name="Raley C."/>
            <person name="Palmer J.M."/>
            <person name="Garnica D."/>
            <person name="Upadhyaya N."/>
            <person name="Rathjen J."/>
            <person name="Taylor J.M."/>
            <person name="Park R.F."/>
            <person name="Dodds P.N."/>
            <person name="Hirsch C.D."/>
            <person name="Kianian S.F."/>
            <person name="Figueroa M."/>
        </authorList>
    </citation>
    <scope>NUCLEOTIDE SEQUENCE [LARGE SCALE GENOMIC DNA]</scope>
    <source>
        <strain evidence="1">12SD80</strain>
    </source>
</reference>
<gene>
    <name evidence="1" type="ORF">PCASD_01468</name>
</gene>
<protein>
    <submittedName>
        <fullName evidence="1">Uncharacterized protein</fullName>
    </submittedName>
</protein>
<name>A0A2N5VKD8_9BASI</name>
<sequence length="127" mass="13810">MPCFCPRLTSFLGCEDVEEFKEEACVWSRQPHSADASQKNAASHSAALSSSFSKVFHPDYNVNKANAASLVNAYNCHILSVENARGRGMAELEKSLATFWGSLNGALSLFLCLQFPLKTAVALSCVF</sequence>
<dbReference type="AlphaFoldDB" id="A0A2N5VKD8"/>